<name>A0ABT6FRV8_9FLAO</name>
<reference evidence="1" key="1">
    <citation type="submission" date="2022-11" db="EMBL/GenBank/DDBJ databases">
        <title>High-quality draft genome sequence of Galbibacter sp. strain CMA-7.</title>
        <authorList>
            <person name="Wei L."/>
            <person name="Dong C."/>
            <person name="Shao Z."/>
        </authorList>
    </citation>
    <scope>NUCLEOTIDE SEQUENCE</scope>
    <source>
        <strain evidence="1">CMA-7</strain>
    </source>
</reference>
<sequence>MIKAHCFTKEWINGFKQQKHLKRINPPVLEKMIQALSLLQQLKAHGLDFTFKGGTSLVLLLAKSRRFSVDIDIITTQTRKEVEAILDKVVASSHFTKWDLQDRRSYKEGVPKAHYEFDYESSLNQSAHFVLLDILFEKTDYPRLLLAPIRSEWIESEEILEVAVPSIESIFGDKLTAFAPNTVGILYDKGKEQEIIKQLFDIGCLFDEVENVEEIALSFEKIGSKEIRYRELEIGLGDILDDIFTTSLLIAKRTKNTEEPDKTRFMELTNGIRRFEGFLIAENFKIEDAILAAGKAAYLAKKLKNKDYSAIVKFNGQDVSKLEITGELNFLNKLKKSRDKAAFFYWYTALNESSNSLI</sequence>
<gene>
    <name evidence="1" type="ORF">OSR52_08950</name>
</gene>
<organism evidence="1 2">
    <name type="scientific">Galbibacter pacificus</name>
    <dbReference type="NCBI Taxonomy" id="2996052"/>
    <lineage>
        <taxon>Bacteria</taxon>
        <taxon>Pseudomonadati</taxon>
        <taxon>Bacteroidota</taxon>
        <taxon>Flavobacteriia</taxon>
        <taxon>Flavobacteriales</taxon>
        <taxon>Flavobacteriaceae</taxon>
        <taxon>Galbibacter</taxon>
    </lineage>
</organism>
<dbReference type="InterPro" id="IPR014942">
    <property type="entry name" value="AbiEii"/>
</dbReference>
<protein>
    <submittedName>
        <fullName evidence="1">Nucleotidyl transferase AbiEii/AbiGii toxin family protein</fullName>
    </submittedName>
</protein>
<dbReference type="Proteomes" id="UP001153642">
    <property type="component" value="Unassembled WGS sequence"/>
</dbReference>
<dbReference type="Pfam" id="PF08843">
    <property type="entry name" value="AbiEii"/>
    <property type="match status" value="1"/>
</dbReference>
<comment type="caution">
    <text evidence="1">The sequence shown here is derived from an EMBL/GenBank/DDBJ whole genome shotgun (WGS) entry which is preliminary data.</text>
</comment>
<keyword evidence="2" id="KW-1185">Reference proteome</keyword>
<dbReference type="EMBL" id="JAPMUA010000003">
    <property type="protein sequence ID" value="MDG3585998.1"/>
    <property type="molecule type" value="Genomic_DNA"/>
</dbReference>
<accession>A0ABT6FRV8</accession>
<evidence type="ECO:0000313" key="2">
    <source>
        <dbReference type="Proteomes" id="UP001153642"/>
    </source>
</evidence>
<dbReference type="GO" id="GO:0016740">
    <property type="term" value="F:transferase activity"/>
    <property type="evidence" value="ECO:0007669"/>
    <property type="project" value="UniProtKB-KW"/>
</dbReference>
<dbReference type="RefSeq" id="WP_277900088.1">
    <property type="nucleotide sequence ID" value="NZ_JAPMUA010000003.1"/>
</dbReference>
<proteinExistence type="predicted"/>
<evidence type="ECO:0000313" key="1">
    <source>
        <dbReference type="EMBL" id="MDG3585998.1"/>
    </source>
</evidence>
<keyword evidence="1" id="KW-0808">Transferase</keyword>
<dbReference type="Gene3D" id="3.10.450.620">
    <property type="entry name" value="JHP933, nucleotidyltransferase-like core domain"/>
    <property type="match status" value="1"/>
</dbReference>